<dbReference type="AlphaFoldDB" id="A0A7V5UF53"/>
<gene>
    <name evidence="1" type="ORF">ENJ89_07120</name>
</gene>
<protein>
    <submittedName>
        <fullName evidence="1">Uncharacterized protein</fullName>
    </submittedName>
</protein>
<comment type="caution">
    <text evidence="1">The sequence shown here is derived from an EMBL/GenBank/DDBJ whole genome shotgun (WGS) entry which is preliminary data.</text>
</comment>
<sequence>MKQVLASDLLDKQIAAFGTVSVCAWCKKVKVGGSDVWVAVPPEQTKGVFPLISHGICPSCRAAMAADAGN</sequence>
<name>A0A7V5UF53_CALAY</name>
<proteinExistence type="predicted"/>
<dbReference type="EMBL" id="DROD01000474">
    <property type="protein sequence ID" value="HHJ52949.1"/>
    <property type="molecule type" value="Genomic_DNA"/>
</dbReference>
<reference evidence="1" key="1">
    <citation type="journal article" date="2020" name="mSystems">
        <title>Genome- and Community-Level Interaction Insights into Carbon Utilization and Element Cycling Functions of Hydrothermarchaeota in Hydrothermal Sediment.</title>
        <authorList>
            <person name="Zhou Z."/>
            <person name="Liu Y."/>
            <person name="Xu W."/>
            <person name="Pan J."/>
            <person name="Luo Z.H."/>
            <person name="Li M."/>
        </authorList>
    </citation>
    <scope>NUCLEOTIDE SEQUENCE [LARGE SCALE GENOMIC DNA]</scope>
    <source>
        <strain evidence="1">HyVt-527</strain>
    </source>
</reference>
<organism evidence="1">
    <name type="scientific">Caldithrix abyssi</name>
    <dbReference type="NCBI Taxonomy" id="187145"/>
    <lineage>
        <taxon>Bacteria</taxon>
        <taxon>Pseudomonadati</taxon>
        <taxon>Calditrichota</taxon>
        <taxon>Calditrichia</taxon>
        <taxon>Calditrichales</taxon>
        <taxon>Calditrichaceae</taxon>
        <taxon>Caldithrix</taxon>
    </lineage>
</organism>
<accession>A0A7V5UF53</accession>
<evidence type="ECO:0000313" key="1">
    <source>
        <dbReference type="EMBL" id="HHJ52949.1"/>
    </source>
</evidence>
<dbReference type="Proteomes" id="UP000886124">
    <property type="component" value="Unassembled WGS sequence"/>
</dbReference>